<gene>
    <name evidence="3" type="ORF">BAU17_13275</name>
</gene>
<feature type="transmembrane region" description="Helical" evidence="1">
    <location>
        <begin position="165"/>
        <end position="184"/>
    </location>
</feature>
<evidence type="ECO:0000256" key="1">
    <source>
        <dbReference type="SAM" id="Phobius"/>
    </source>
</evidence>
<evidence type="ECO:0000259" key="2">
    <source>
        <dbReference type="Pfam" id="PF04892"/>
    </source>
</evidence>
<feature type="transmembrane region" description="Helical" evidence="1">
    <location>
        <begin position="74"/>
        <end position="94"/>
    </location>
</feature>
<keyword evidence="4" id="KW-1185">Reference proteome</keyword>
<sequence length="198" mass="23312">MARLLRCVVAFVLSAVIGVELIQYIAYPTLSQYDRFIHMMDRFAYTKETLMVFVLMSCWLFYLQIEFKRFSAIYLYLFYSVYLFLLFVVLFTKAPQYHTFSWEIFDFVVKDKKTILEAMLNVVYFIPLGGLYGLKTKWWEFILVALLTIVGIETIQYVFYIGTFALSDILLNFIGCIIGYLICLKLKNQFMKKSSATT</sequence>
<keyword evidence="1" id="KW-1133">Transmembrane helix</keyword>
<name>A0ABQ6Z1U3_9ENTE</name>
<organism evidence="3 4">
    <name type="scientific">Candidatus Enterococcus willemsii</name>
    <dbReference type="NCBI Taxonomy" id="1857215"/>
    <lineage>
        <taxon>Bacteria</taxon>
        <taxon>Bacillati</taxon>
        <taxon>Bacillota</taxon>
        <taxon>Bacilli</taxon>
        <taxon>Lactobacillales</taxon>
        <taxon>Enterococcaceae</taxon>
        <taxon>Enterococcus</taxon>
    </lineage>
</organism>
<comment type="caution">
    <text evidence="3">The sequence shown here is derived from an EMBL/GenBank/DDBJ whole genome shotgun (WGS) entry which is preliminary data.</text>
</comment>
<dbReference type="Proteomes" id="UP000782705">
    <property type="component" value="Unassembled WGS sequence"/>
</dbReference>
<keyword evidence="1" id="KW-0812">Transmembrane</keyword>
<accession>A0ABQ6Z1U3</accession>
<dbReference type="InterPro" id="IPR006976">
    <property type="entry name" value="VanZ-like"/>
</dbReference>
<proteinExistence type="predicted"/>
<keyword evidence="1" id="KW-0472">Membrane</keyword>
<protein>
    <recommendedName>
        <fullName evidence="2">VanZ-like domain-containing protein</fullName>
    </recommendedName>
</protein>
<dbReference type="EMBL" id="MAEL01000017">
    <property type="protein sequence ID" value="KAF1305348.1"/>
    <property type="molecule type" value="Genomic_DNA"/>
</dbReference>
<feature type="transmembrane region" description="Helical" evidence="1">
    <location>
        <begin position="114"/>
        <end position="134"/>
    </location>
</feature>
<evidence type="ECO:0000313" key="4">
    <source>
        <dbReference type="Proteomes" id="UP000782705"/>
    </source>
</evidence>
<dbReference type="RefSeq" id="WP_161901305.1">
    <property type="nucleotide sequence ID" value="NZ_MAEL01000017.1"/>
</dbReference>
<reference evidence="3 4" key="1">
    <citation type="submission" date="2016-06" db="EMBL/GenBank/DDBJ databases">
        <title>Four novel species of enterococci isolated from chicken manure.</title>
        <authorList>
            <person name="Van Tyne D."/>
        </authorList>
    </citation>
    <scope>NUCLEOTIDE SEQUENCE [LARGE SCALE GENOMIC DNA]</scope>
    <source>
        <strain evidence="3 4">CU12B</strain>
    </source>
</reference>
<feature type="domain" description="VanZ-like" evidence="2">
    <location>
        <begin position="81"/>
        <end position="184"/>
    </location>
</feature>
<feature type="transmembrane region" description="Helical" evidence="1">
    <location>
        <begin position="141"/>
        <end position="159"/>
    </location>
</feature>
<feature type="transmembrane region" description="Helical" evidence="1">
    <location>
        <begin position="42"/>
        <end position="62"/>
    </location>
</feature>
<evidence type="ECO:0000313" key="3">
    <source>
        <dbReference type="EMBL" id="KAF1305348.1"/>
    </source>
</evidence>
<dbReference type="Pfam" id="PF04892">
    <property type="entry name" value="VanZ"/>
    <property type="match status" value="1"/>
</dbReference>